<gene>
    <name evidence="1" type="ORF">ANTHELSMS3_03343</name>
</gene>
<dbReference type="KEGG" id="aht:ANTHELSMS3_03343"/>
<evidence type="ECO:0000313" key="2">
    <source>
        <dbReference type="Proteomes" id="UP000203589"/>
    </source>
</evidence>
<evidence type="ECO:0000313" key="1">
    <source>
        <dbReference type="EMBL" id="ASP21978.1"/>
    </source>
</evidence>
<proteinExistence type="predicted"/>
<dbReference type="AlphaFoldDB" id="A0A222E7J0"/>
<dbReference type="Proteomes" id="UP000203589">
    <property type="component" value="Chromosome"/>
</dbReference>
<organism evidence="1 2">
    <name type="scientific">Antarctobacter heliothermus</name>
    <dbReference type="NCBI Taxonomy" id="74033"/>
    <lineage>
        <taxon>Bacteria</taxon>
        <taxon>Pseudomonadati</taxon>
        <taxon>Pseudomonadota</taxon>
        <taxon>Alphaproteobacteria</taxon>
        <taxon>Rhodobacterales</taxon>
        <taxon>Roseobacteraceae</taxon>
        <taxon>Antarctobacter</taxon>
    </lineage>
</organism>
<protein>
    <submittedName>
        <fullName evidence="1">Uncharacterized protein</fullName>
    </submittedName>
</protein>
<name>A0A222E7J0_9RHOB</name>
<keyword evidence="2" id="KW-1185">Reference proteome</keyword>
<reference evidence="1 2" key="1">
    <citation type="submission" date="2017-07" db="EMBL/GenBank/DDBJ databases">
        <title>Genome Sequence of Antarctobacter heliothermus Strain SMS3 Isolated from a culture of the Diatom Skeletonema marinoi.</title>
        <authorList>
            <person name="Topel M."/>
            <person name="Pinder M.I.M."/>
            <person name="Johansson O.N."/>
            <person name="Kourtchenko O."/>
            <person name="Godhe A."/>
            <person name="Clarke A.K."/>
        </authorList>
    </citation>
    <scope>NUCLEOTIDE SEQUENCE [LARGE SCALE GENOMIC DNA]</scope>
    <source>
        <strain evidence="1 2">SMS3</strain>
    </source>
</reference>
<dbReference type="EMBL" id="CP022540">
    <property type="protein sequence ID" value="ASP21978.1"/>
    <property type="molecule type" value="Genomic_DNA"/>
</dbReference>
<sequence>MVVFHYGGDTIAELLGTTDCTARKLGLEQVYSKAERTRRKTEREATATRLLASGSLTIGKDVFFMSL</sequence>
<accession>A0A222E7J0</accession>